<proteinExistence type="predicted"/>
<gene>
    <name evidence="1" type="ORF">EMLJLAPB_00577</name>
</gene>
<comment type="caution">
    <text evidence="1">The sequence shown here is derived from an EMBL/GenBank/DDBJ whole genome shotgun (WGS) entry which is preliminary data.</text>
</comment>
<sequence>MRGETVDYTSFMYEGKVRDRDKKKGGQITTWDASEFIPSVAQMGHSSNVD</sequence>
<protein>
    <submittedName>
        <fullName evidence="1">Uncharacterized protein</fullName>
    </submittedName>
</protein>
<dbReference type="AlphaFoldDB" id="A0A811TFV0"/>
<reference evidence="1" key="1">
    <citation type="submission" date="2020-10" db="EMBL/GenBank/DDBJ databases">
        <authorList>
            <person name="Hahn C.J."/>
            <person name="Laso-Perez R."/>
            <person name="Vulcano F."/>
            <person name="Vaziourakis K.-M."/>
            <person name="Stokke R."/>
            <person name="Steen I.H."/>
            <person name="Teske A."/>
            <person name="Boetius A."/>
            <person name="Liebeke M."/>
            <person name="Amann R."/>
            <person name="Knittel K."/>
        </authorList>
    </citation>
    <scope>NUCLEOTIDE SEQUENCE</scope>
    <source>
        <strain evidence="1">Gfbio:e3339647-f889-4370-9287-4fb5cb688e4c:AG392D22_GoMArc1</strain>
    </source>
</reference>
<dbReference type="EMBL" id="CAJHIS010000013">
    <property type="protein sequence ID" value="CAD6493625.1"/>
    <property type="molecule type" value="Genomic_DNA"/>
</dbReference>
<evidence type="ECO:0000313" key="1">
    <source>
        <dbReference type="EMBL" id="CAD6493625.1"/>
    </source>
</evidence>
<dbReference type="Proteomes" id="UP000634805">
    <property type="component" value="Unassembled WGS sequence"/>
</dbReference>
<accession>A0A811TFV0</accession>
<organism evidence="1 2">
    <name type="scientific">Candidatus Argoarchaeum ethanivorans</name>
    <dbReference type="NCBI Taxonomy" id="2608793"/>
    <lineage>
        <taxon>Archaea</taxon>
        <taxon>Methanobacteriati</taxon>
        <taxon>Methanobacteriota</taxon>
        <taxon>Stenosarchaea group</taxon>
        <taxon>Methanomicrobia</taxon>
        <taxon>Methanosarcinales</taxon>
        <taxon>Methanosarcinales incertae sedis</taxon>
        <taxon>GOM Arc I cluster</taxon>
        <taxon>Candidatus Argoarchaeum</taxon>
    </lineage>
</organism>
<evidence type="ECO:0000313" key="2">
    <source>
        <dbReference type="Proteomes" id="UP000634805"/>
    </source>
</evidence>
<name>A0A811TFV0_9EURY</name>